<feature type="compositionally biased region" description="Polar residues" evidence="1">
    <location>
        <begin position="171"/>
        <end position="180"/>
    </location>
</feature>
<proteinExistence type="predicted"/>
<dbReference type="GO" id="GO:0003743">
    <property type="term" value="F:translation initiation factor activity"/>
    <property type="evidence" value="ECO:0007669"/>
    <property type="project" value="UniProtKB-KW"/>
</dbReference>
<organism evidence="3">
    <name type="scientific">Salmonella enterica subsp. houtenae serovar 45:g,z51:-</name>
    <dbReference type="NCBI Taxonomy" id="1967611"/>
    <lineage>
        <taxon>Bacteria</taxon>
        <taxon>Pseudomonadati</taxon>
        <taxon>Pseudomonadota</taxon>
        <taxon>Gammaproteobacteria</taxon>
        <taxon>Enterobacterales</taxon>
        <taxon>Enterobacteriaceae</taxon>
        <taxon>Salmonella</taxon>
    </lineage>
</organism>
<evidence type="ECO:0000256" key="1">
    <source>
        <dbReference type="SAM" id="MobiDB-lite"/>
    </source>
</evidence>
<name>A0A736VLW7_SALHO</name>
<dbReference type="Pfam" id="PF18352">
    <property type="entry name" value="Gp138_N"/>
    <property type="match status" value="1"/>
</dbReference>
<evidence type="ECO:0000313" key="3">
    <source>
        <dbReference type="EMBL" id="HAE7767461.1"/>
    </source>
</evidence>
<dbReference type="Gene3D" id="2.40.50.230">
    <property type="entry name" value="Gp5 N-terminal domain"/>
    <property type="match status" value="1"/>
</dbReference>
<accession>A0A736VLW7</accession>
<sequence>MPGTIKSFDPENVTCVVELSTFGRDVRAKRGSTSTDRAKSEDGYYPILQDIPVVFPRGGGCTLTFPIKVGDECLVVFADRCIDFWWQNGDTQNTSRNRLHSLSDAFVIPGPQSQAKKISNISTSAAQLRTDDGAAFVEVAAGGAVTITSPQITLNGPVQVNGAITSTGDQTANGISQINHTHGGVESGGSNTGKPQ</sequence>
<reference evidence="3" key="1">
    <citation type="journal article" date="2018" name="Genome Biol.">
        <title>SKESA: strategic k-mer extension for scrupulous assemblies.</title>
        <authorList>
            <person name="Souvorov A."/>
            <person name="Agarwala R."/>
            <person name="Lipman D.J."/>
        </authorList>
    </citation>
    <scope>NUCLEOTIDE SEQUENCE</scope>
    <source>
        <strain evidence="3">2584-68</strain>
    </source>
</reference>
<comment type="caution">
    <text evidence="3">The sequence shown here is derived from an EMBL/GenBank/DDBJ whole genome shotgun (WGS) entry which is preliminary data.</text>
</comment>
<feature type="region of interest" description="Disordered" evidence="1">
    <location>
        <begin position="171"/>
        <end position="196"/>
    </location>
</feature>
<dbReference type="AlphaFoldDB" id="A0A736VLW7"/>
<gene>
    <name evidence="3" type="ORF">GNB58_004552</name>
</gene>
<dbReference type="InterPro" id="IPR037026">
    <property type="entry name" value="Vgr_OB-fold_dom_sf"/>
</dbReference>
<dbReference type="Pfam" id="PF18946">
    <property type="entry name" value="Apex"/>
    <property type="match status" value="1"/>
</dbReference>
<protein>
    <submittedName>
        <fullName evidence="3">Translation initiation factor IF-2</fullName>
    </submittedName>
</protein>
<feature type="domain" description="Phage protein Gp138 N-terminal" evidence="2">
    <location>
        <begin position="1"/>
        <end position="110"/>
    </location>
</feature>
<feature type="compositionally biased region" description="Gly residues" evidence="1">
    <location>
        <begin position="185"/>
        <end position="196"/>
    </location>
</feature>
<keyword evidence="3" id="KW-0648">Protein biosynthesis</keyword>
<evidence type="ECO:0000259" key="2">
    <source>
        <dbReference type="Pfam" id="PF18352"/>
    </source>
</evidence>
<keyword evidence="3" id="KW-0396">Initiation factor</keyword>
<dbReference type="EMBL" id="DAATAH010000089">
    <property type="protein sequence ID" value="HAE7767461.1"/>
    <property type="molecule type" value="Genomic_DNA"/>
</dbReference>
<dbReference type="InterPro" id="IPR041599">
    <property type="entry name" value="Gp138_N"/>
</dbReference>
<reference evidence="3" key="2">
    <citation type="submission" date="2018-07" db="EMBL/GenBank/DDBJ databases">
        <authorList>
            <consortium name="NCBI Pathogen Detection Project"/>
        </authorList>
    </citation>
    <scope>NUCLEOTIDE SEQUENCE</scope>
    <source>
        <strain evidence="3">2584-68</strain>
    </source>
</reference>
<dbReference type="InterPro" id="IPR044033">
    <property type="entry name" value="GpV-like_apex"/>
</dbReference>